<gene>
    <name evidence="6" type="ORF">SAMN06265218_1104</name>
</gene>
<evidence type="ECO:0000256" key="4">
    <source>
        <dbReference type="PROSITE-ProRule" id="PRU00433"/>
    </source>
</evidence>
<dbReference type="PROSITE" id="PS51007">
    <property type="entry name" value="CYTC"/>
    <property type="match status" value="1"/>
</dbReference>
<evidence type="ECO:0000256" key="3">
    <source>
        <dbReference type="ARBA" id="ARBA00023004"/>
    </source>
</evidence>
<dbReference type="SUPFAM" id="SSF46626">
    <property type="entry name" value="Cytochrome c"/>
    <property type="match status" value="1"/>
</dbReference>
<dbReference type="PANTHER" id="PTHR33546">
    <property type="entry name" value="LARGE, MULTIFUNCTIONAL SECRETED PROTEIN-RELATED"/>
    <property type="match status" value="1"/>
</dbReference>
<dbReference type="GO" id="GO:0046872">
    <property type="term" value="F:metal ion binding"/>
    <property type="evidence" value="ECO:0007669"/>
    <property type="project" value="UniProtKB-KW"/>
</dbReference>
<keyword evidence="2 4" id="KW-0479">Metal-binding</keyword>
<keyword evidence="7" id="KW-1185">Reference proteome</keyword>
<dbReference type="Proteomes" id="UP000317593">
    <property type="component" value="Unassembled WGS sequence"/>
</dbReference>
<dbReference type="InterPro" id="IPR009056">
    <property type="entry name" value="Cyt_c-like_dom"/>
</dbReference>
<evidence type="ECO:0000313" key="6">
    <source>
        <dbReference type="EMBL" id="SMO69883.1"/>
    </source>
</evidence>
<dbReference type="RefSeq" id="WP_142714787.1">
    <property type="nucleotide sequence ID" value="NZ_FXTH01000010.1"/>
</dbReference>
<dbReference type="InterPro" id="IPR054539">
    <property type="entry name" value="Beta-prop_PDH"/>
</dbReference>
<sequence>MNNFNNLSLTYLFLVLLLSFLVQCSPEENASVNSNKADLLLPEGFEATIVADSIGKARHLAVNSNGDIYVKLKGSDEQPGALAMRDTTGDGIMDVFKRFGNRDGHWAETGMKIHNGYLYYSSSLWVYRQKLVPGQLLPDAKIDTILFDDHEHGDHEHNTKPLSFDSRGNMYVPFGAPNNSCQEPKRTPGVAGLDPCPVLKDHGGIWRFSADKKNQLQKDGELYATGLRSIVAMNWNPVDDNLYVTMHGSDNLHRLFPNEFSPWENALLPSEEFMRVTEGSNFGWPYCYYDHMQGKKVLAPQYGGDGQKIGRCSDFDDPVVGFPGHFAPNDLLFYQGDQFPDHYQDGAFIAWHGSTIRNPYPQAGYFIAFVPFENGEVAGEWEVFANGFAEVDPIVNTSDAKHRPSGLAVGPDGSLYVSEDRNGRIWRIRYTGDKASFGEEALARMKEEKETASNIRQPDQEKDNLQKEKIAGGEQVYRTYCASCHQQNGEGTDRYPPLAGTDWVTGDKERLIGVILNGLEGSIEVNGQMYNNVMPQHSFLSDDEVAQVLTYIRKSFGNNARAVSVEEVKKIRSSTEN</sequence>
<name>A0A521DE15_9BACT</name>
<dbReference type="AlphaFoldDB" id="A0A521DE15"/>
<dbReference type="OrthoDB" id="9811395at2"/>
<dbReference type="GO" id="GO:0009055">
    <property type="term" value="F:electron transfer activity"/>
    <property type="evidence" value="ECO:0007669"/>
    <property type="project" value="InterPro"/>
</dbReference>
<dbReference type="Pfam" id="PF22807">
    <property type="entry name" value="TrAA12"/>
    <property type="match status" value="1"/>
</dbReference>
<dbReference type="PANTHER" id="PTHR33546:SF1">
    <property type="entry name" value="LARGE, MULTIFUNCTIONAL SECRETED PROTEIN"/>
    <property type="match status" value="1"/>
</dbReference>
<reference evidence="6 7" key="1">
    <citation type="submission" date="2017-05" db="EMBL/GenBank/DDBJ databases">
        <authorList>
            <person name="Varghese N."/>
            <person name="Submissions S."/>
        </authorList>
    </citation>
    <scope>NUCLEOTIDE SEQUENCE [LARGE SCALE GENOMIC DNA]</scope>
    <source>
        <strain evidence="6 7">DSM 21194</strain>
    </source>
</reference>
<accession>A0A521DE15</accession>
<evidence type="ECO:0000313" key="7">
    <source>
        <dbReference type="Proteomes" id="UP000317593"/>
    </source>
</evidence>
<dbReference type="EMBL" id="FXTH01000010">
    <property type="protein sequence ID" value="SMO69883.1"/>
    <property type="molecule type" value="Genomic_DNA"/>
</dbReference>
<feature type="domain" description="Cytochrome c" evidence="5">
    <location>
        <begin position="468"/>
        <end position="556"/>
    </location>
</feature>
<dbReference type="InterPro" id="IPR011041">
    <property type="entry name" value="Quinoprot_gluc/sorb_DH_b-prop"/>
</dbReference>
<dbReference type="Gene3D" id="1.10.760.10">
    <property type="entry name" value="Cytochrome c-like domain"/>
    <property type="match status" value="1"/>
</dbReference>
<organism evidence="6 7">
    <name type="scientific">Fodinibius sediminis</name>
    <dbReference type="NCBI Taxonomy" id="1214077"/>
    <lineage>
        <taxon>Bacteria</taxon>
        <taxon>Pseudomonadati</taxon>
        <taxon>Balneolota</taxon>
        <taxon>Balneolia</taxon>
        <taxon>Balneolales</taxon>
        <taxon>Balneolaceae</taxon>
        <taxon>Fodinibius</taxon>
    </lineage>
</organism>
<evidence type="ECO:0000259" key="5">
    <source>
        <dbReference type="PROSITE" id="PS51007"/>
    </source>
</evidence>
<dbReference type="GO" id="GO:0020037">
    <property type="term" value="F:heme binding"/>
    <property type="evidence" value="ECO:0007669"/>
    <property type="project" value="InterPro"/>
</dbReference>
<evidence type="ECO:0000256" key="2">
    <source>
        <dbReference type="ARBA" id="ARBA00022723"/>
    </source>
</evidence>
<proteinExistence type="predicted"/>
<keyword evidence="3 4" id="KW-0408">Iron</keyword>
<dbReference type="InterPro" id="IPR011042">
    <property type="entry name" value="6-blade_b-propeller_TolB-like"/>
</dbReference>
<dbReference type="SUPFAM" id="SSF50952">
    <property type="entry name" value="Soluble quinoprotein glucose dehydrogenase"/>
    <property type="match status" value="1"/>
</dbReference>
<protein>
    <submittedName>
        <fullName evidence="6">Glucose/arabinose dehydrogenase, beta-propeller fold</fullName>
    </submittedName>
</protein>
<evidence type="ECO:0000256" key="1">
    <source>
        <dbReference type="ARBA" id="ARBA00022617"/>
    </source>
</evidence>
<keyword evidence="1 4" id="KW-0349">Heme</keyword>
<dbReference type="Pfam" id="PF00034">
    <property type="entry name" value="Cytochrom_C"/>
    <property type="match status" value="1"/>
</dbReference>
<dbReference type="Gene3D" id="2.120.10.30">
    <property type="entry name" value="TolB, C-terminal domain"/>
    <property type="match status" value="1"/>
</dbReference>
<dbReference type="InterPro" id="IPR036909">
    <property type="entry name" value="Cyt_c-like_dom_sf"/>
</dbReference>